<feature type="non-terminal residue" evidence="1">
    <location>
        <position position="1"/>
    </location>
</feature>
<evidence type="ECO:0000313" key="2">
    <source>
        <dbReference type="Proteomes" id="UP000789901"/>
    </source>
</evidence>
<protein>
    <submittedName>
        <fullName evidence="1">8764_t:CDS:1</fullName>
    </submittedName>
</protein>
<keyword evidence="2" id="KW-1185">Reference proteome</keyword>
<gene>
    <name evidence="1" type="ORF">GMARGA_LOCUS23049</name>
</gene>
<dbReference type="EMBL" id="CAJVQB010022978">
    <property type="protein sequence ID" value="CAG8800793.1"/>
    <property type="molecule type" value="Genomic_DNA"/>
</dbReference>
<evidence type="ECO:0000313" key="1">
    <source>
        <dbReference type="EMBL" id="CAG8800793.1"/>
    </source>
</evidence>
<dbReference type="Proteomes" id="UP000789901">
    <property type="component" value="Unassembled WGS sequence"/>
</dbReference>
<organism evidence="1 2">
    <name type="scientific">Gigaspora margarita</name>
    <dbReference type="NCBI Taxonomy" id="4874"/>
    <lineage>
        <taxon>Eukaryota</taxon>
        <taxon>Fungi</taxon>
        <taxon>Fungi incertae sedis</taxon>
        <taxon>Mucoromycota</taxon>
        <taxon>Glomeromycotina</taxon>
        <taxon>Glomeromycetes</taxon>
        <taxon>Diversisporales</taxon>
        <taxon>Gigasporaceae</taxon>
        <taxon>Gigaspora</taxon>
    </lineage>
</organism>
<accession>A0ABN7VUL9</accession>
<proteinExistence type="predicted"/>
<sequence length="58" mass="6870">KINEYIKDLSENSTDDELNTEKLNNNIDFNQKHEDIKIKTNNTIKKNLLTPPEKVREK</sequence>
<reference evidence="1 2" key="1">
    <citation type="submission" date="2021-06" db="EMBL/GenBank/DDBJ databases">
        <authorList>
            <person name="Kallberg Y."/>
            <person name="Tangrot J."/>
            <person name="Rosling A."/>
        </authorList>
    </citation>
    <scope>NUCLEOTIDE SEQUENCE [LARGE SCALE GENOMIC DNA]</scope>
    <source>
        <strain evidence="1 2">120-4 pot B 10/14</strain>
    </source>
</reference>
<comment type="caution">
    <text evidence="1">The sequence shown here is derived from an EMBL/GenBank/DDBJ whole genome shotgun (WGS) entry which is preliminary data.</text>
</comment>
<name>A0ABN7VUL9_GIGMA</name>